<name>A0A3G5A563_9VIRU</name>
<proteinExistence type="predicted"/>
<sequence>MSFETKGEVELGVAKPKEEGKRAKASLVIVSALILNKIEDAHPKDQIGVLFVGYGAEYFLFKSLPGVSSGDDCDNVIDLIHTWSAGLIKPKREEMVNVLVTDYFGTKRKTWIKKFDITAEELGRKLLECQALPDCKSVYIGLKVLSISVNALKFAYVLDGSVEKKWTVNGERILLGDGTIDILNEAFRQRKI</sequence>
<accession>A0A3G5A563</accession>
<reference evidence="1" key="1">
    <citation type="submission" date="2018-10" db="EMBL/GenBank/DDBJ databases">
        <title>Hidden diversity of soil giant viruses.</title>
        <authorList>
            <person name="Schulz F."/>
            <person name="Alteio L."/>
            <person name="Goudeau D."/>
            <person name="Ryan E.M."/>
            <person name="Malmstrom R.R."/>
            <person name="Blanchard J."/>
            <person name="Woyke T."/>
        </authorList>
    </citation>
    <scope>NUCLEOTIDE SEQUENCE</scope>
    <source>
        <strain evidence="1">HAV1</strain>
    </source>
</reference>
<evidence type="ECO:0000313" key="1">
    <source>
        <dbReference type="EMBL" id="AYV81644.1"/>
    </source>
</evidence>
<protein>
    <submittedName>
        <fullName evidence="1">Uncharacterized protein</fullName>
    </submittedName>
</protein>
<dbReference type="EMBL" id="MK072290">
    <property type="protein sequence ID" value="AYV81644.1"/>
    <property type="molecule type" value="Genomic_DNA"/>
</dbReference>
<gene>
    <name evidence="1" type="ORF">Harvfovirus48_6</name>
</gene>
<organism evidence="1">
    <name type="scientific">Harvfovirus sp</name>
    <dbReference type="NCBI Taxonomy" id="2487768"/>
    <lineage>
        <taxon>Viruses</taxon>
        <taxon>Varidnaviria</taxon>
        <taxon>Bamfordvirae</taxon>
        <taxon>Nucleocytoviricota</taxon>
        <taxon>Megaviricetes</taxon>
        <taxon>Imitervirales</taxon>
        <taxon>Mimiviridae</taxon>
        <taxon>Klosneuvirinae</taxon>
    </lineage>
</organism>